<feature type="transmembrane region" description="Helical" evidence="5">
    <location>
        <begin position="103"/>
        <end position="124"/>
    </location>
</feature>
<reference evidence="6" key="1">
    <citation type="submission" date="2022-01" db="EMBL/GenBank/DDBJ databases">
        <authorList>
            <person name="Jo J.-H."/>
            <person name="Im W.-T."/>
        </authorList>
    </citation>
    <scope>NUCLEOTIDE SEQUENCE</scope>
    <source>
        <strain evidence="6">NA20</strain>
    </source>
</reference>
<feature type="transmembrane region" description="Helical" evidence="5">
    <location>
        <begin position="136"/>
        <end position="159"/>
    </location>
</feature>
<dbReference type="Pfam" id="PF02674">
    <property type="entry name" value="Colicin_V"/>
    <property type="match status" value="1"/>
</dbReference>
<accession>A0ABS9KZ56</accession>
<evidence type="ECO:0000313" key="6">
    <source>
        <dbReference type="EMBL" id="MCG2617581.1"/>
    </source>
</evidence>
<comment type="caution">
    <text evidence="6">The sequence shown here is derived from an EMBL/GenBank/DDBJ whole genome shotgun (WGS) entry which is preliminary data.</text>
</comment>
<feature type="transmembrane region" description="Helical" evidence="5">
    <location>
        <begin position="61"/>
        <end position="82"/>
    </location>
</feature>
<proteinExistence type="predicted"/>
<evidence type="ECO:0000313" key="7">
    <source>
        <dbReference type="Proteomes" id="UP001165367"/>
    </source>
</evidence>
<evidence type="ECO:0000256" key="2">
    <source>
        <dbReference type="ARBA" id="ARBA00022692"/>
    </source>
</evidence>
<dbReference type="InterPro" id="IPR003825">
    <property type="entry name" value="Colicin-V_CvpA"/>
</dbReference>
<comment type="subcellular location">
    <subcellularLocation>
        <location evidence="1">Membrane</location>
        <topology evidence="1">Multi-pass membrane protein</topology>
    </subcellularLocation>
</comment>
<keyword evidence="2 5" id="KW-0812">Transmembrane</keyword>
<organism evidence="6 7">
    <name type="scientific">Terrimonas ginsenosidimutans</name>
    <dbReference type="NCBI Taxonomy" id="2908004"/>
    <lineage>
        <taxon>Bacteria</taxon>
        <taxon>Pseudomonadati</taxon>
        <taxon>Bacteroidota</taxon>
        <taxon>Chitinophagia</taxon>
        <taxon>Chitinophagales</taxon>
        <taxon>Chitinophagaceae</taxon>
        <taxon>Terrimonas</taxon>
    </lineage>
</organism>
<protein>
    <submittedName>
        <fullName evidence="6">CvpA family protein</fullName>
    </submittedName>
</protein>
<dbReference type="Proteomes" id="UP001165367">
    <property type="component" value="Unassembled WGS sequence"/>
</dbReference>
<evidence type="ECO:0000256" key="1">
    <source>
        <dbReference type="ARBA" id="ARBA00004141"/>
    </source>
</evidence>
<keyword evidence="7" id="KW-1185">Reference proteome</keyword>
<feature type="transmembrane region" description="Helical" evidence="5">
    <location>
        <begin position="21"/>
        <end position="41"/>
    </location>
</feature>
<keyword evidence="4 5" id="KW-0472">Membrane</keyword>
<evidence type="ECO:0000256" key="4">
    <source>
        <dbReference type="ARBA" id="ARBA00023136"/>
    </source>
</evidence>
<dbReference type="PANTHER" id="PTHR37306:SF1">
    <property type="entry name" value="COLICIN V PRODUCTION PROTEIN"/>
    <property type="match status" value="1"/>
</dbReference>
<dbReference type="RefSeq" id="WP_237876368.1">
    <property type="nucleotide sequence ID" value="NZ_JAKLTR010000023.1"/>
</dbReference>
<keyword evidence="3 5" id="KW-1133">Transmembrane helix</keyword>
<gene>
    <name evidence="6" type="ORF">LZZ85_24995</name>
</gene>
<dbReference type="PANTHER" id="PTHR37306">
    <property type="entry name" value="COLICIN V PRODUCTION PROTEIN"/>
    <property type="match status" value="1"/>
</dbReference>
<evidence type="ECO:0000256" key="5">
    <source>
        <dbReference type="SAM" id="Phobius"/>
    </source>
</evidence>
<sequence length="182" mass="19958">MILDILFIILLVFAVIRGFQRGLIVGIFSFVAIIVGLAAAIKLSAVAADYLGENTNVSKQWLPVLSFLIVFIGVVLLIRLGANLLQKSVEAVMMGWANRLGGIIFYIAIYTIVYSILLFYATQLKLLSPETAEKSVVYGIIAPWGPALIDAIGAVLPFFKDMFKELEDFFESGANQLQQHSA</sequence>
<dbReference type="EMBL" id="JAKLTR010000023">
    <property type="protein sequence ID" value="MCG2617581.1"/>
    <property type="molecule type" value="Genomic_DNA"/>
</dbReference>
<evidence type="ECO:0000256" key="3">
    <source>
        <dbReference type="ARBA" id="ARBA00022989"/>
    </source>
</evidence>
<name>A0ABS9KZ56_9BACT</name>